<reference evidence="2" key="3">
    <citation type="journal article" date="2017" name="Nature">
        <title>Genome sequence of the progenitor of the wheat D genome Aegilops tauschii.</title>
        <authorList>
            <person name="Luo M.C."/>
            <person name="Gu Y.Q."/>
            <person name="Puiu D."/>
            <person name="Wang H."/>
            <person name="Twardziok S.O."/>
            <person name="Deal K.R."/>
            <person name="Huo N."/>
            <person name="Zhu T."/>
            <person name="Wang L."/>
            <person name="Wang Y."/>
            <person name="McGuire P.E."/>
            <person name="Liu S."/>
            <person name="Long H."/>
            <person name="Ramasamy R.K."/>
            <person name="Rodriguez J.C."/>
            <person name="Van S.L."/>
            <person name="Yuan L."/>
            <person name="Wang Z."/>
            <person name="Xia Z."/>
            <person name="Xiao L."/>
            <person name="Anderson O.D."/>
            <person name="Ouyang S."/>
            <person name="Liang Y."/>
            <person name="Zimin A.V."/>
            <person name="Pertea G."/>
            <person name="Qi P."/>
            <person name="Bennetzen J.L."/>
            <person name="Dai X."/>
            <person name="Dawson M.W."/>
            <person name="Muller H.G."/>
            <person name="Kugler K."/>
            <person name="Rivarola-Duarte L."/>
            <person name="Spannagl M."/>
            <person name="Mayer K.F.X."/>
            <person name="Lu F.H."/>
            <person name="Bevan M.W."/>
            <person name="Leroy P."/>
            <person name="Li P."/>
            <person name="You F.M."/>
            <person name="Sun Q."/>
            <person name="Liu Z."/>
            <person name="Lyons E."/>
            <person name="Wicker T."/>
            <person name="Salzberg S.L."/>
            <person name="Devos K.M."/>
            <person name="Dvorak J."/>
        </authorList>
    </citation>
    <scope>NUCLEOTIDE SEQUENCE [LARGE SCALE GENOMIC DNA]</scope>
    <source>
        <strain evidence="2">cv. AL8/78</strain>
    </source>
</reference>
<sequence>QNCINQEHCAVCVVPEVFGGDPCPGTMKRAVVEVMCG</sequence>
<accession>A0A453EYX5</accession>
<dbReference type="Proteomes" id="UP000015105">
    <property type="component" value="Chromosome 3D"/>
</dbReference>
<keyword evidence="3" id="KW-1185">Reference proteome</keyword>
<dbReference type="InterPro" id="IPR000922">
    <property type="entry name" value="Lectin_gal-bd_dom"/>
</dbReference>
<dbReference type="Gene3D" id="2.60.120.740">
    <property type="match status" value="1"/>
</dbReference>
<dbReference type="AlphaFoldDB" id="A0A453EYX5"/>
<dbReference type="EnsemblPlants" id="AET3Gv20516900.24">
    <property type="protein sequence ID" value="AET3Gv20516900.24"/>
    <property type="gene ID" value="AET3Gv20516900"/>
</dbReference>
<organism evidence="2 3">
    <name type="scientific">Aegilops tauschii subsp. strangulata</name>
    <name type="common">Goatgrass</name>
    <dbReference type="NCBI Taxonomy" id="200361"/>
    <lineage>
        <taxon>Eukaryota</taxon>
        <taxon>Viridiplantae</taxon>
        <taxon>Streptophyta</taxon>
        <taxon>Embryophyta</taxon>
        <taxon>Tracheophyta</taxon>
        <taxon>Spermatophyta</taxon>
        <taxon>Magnoliopsida</taxon>
        <taxon>Liliopsida</taxon>
        <taxon>Poales</taxon>
        <taxon>Poaceae</taxon>
        <taxon>BOP clade</taxon>
        <taxon>Pooideae</taxon>
        <taxon>Triticodae</taxon>
        <taxon>Triticeae</taxon>
        <taxon>Triticinae</taxon>
        <taxon>Aegilops</taxon>
    </lineage>
</organism>
<feature type="domain" description="SUEL-type lectin" evidence="1">
    <location>
        <begin position="1"/>
        <end position="37"/>
    </location>
</feature>
<evidence type="ECO:0000259" key="1">
    <source>
        <dbReference type="PROSITE" id="PS50228"/>
    </source>
</evidence>
<reference evidence="2" key="5">
    <citation type="journal article" date="2021" name="G3 (Bethesda)">
        <title>Aegilops tauschii genome assembly Aet v5.0 features greater sequence contiguity and improved annotation.</title>
        <authorList>
            <person name="Wang L."/>
            <person name="Zhu T."/>
            <person name="Rodriguez J.C."/>
            <person name="Deal K.R."/>
            <person name="Dubcovsky J."/>
            <person name="McGuire P.E."/>
            <person name="Lux T."/>
            <person name="Spannagl M."/>
            <person name="Mayer K.F.X."/>
            <person name="Baldrich P."/>
            <person name="Meyers B.C."/>
            <person name="Huo N."/>
            <person name="Gu Y.Q."/>
            <person name="Zhou H."/>
            <person name="Devos K.M."/>
            <person name="Bennetzen J.L."/>
            <person name="Unver T."/>
            <person name="Budak H."/>
            <person name="Gulick P.J."/>
            <person name="Galiba G."/>
            <person name="Kalapos B."/>
            <person name="Nelson D.R."/>
            <person name="Li P."/>
            <person name="You F.M."/>
            <person name="Luo M.C."/>
            <person name="Dvorak J."/>
        </authorList>
    </citation>
    <scope>NUCLEOTIDE SEQUENCE [LARGE SCALE GENOMIC DNA]</scope>
    <source>
        <strain evidence="2">cv. AL8/78</strain>
    </source>
</reference>
<reference evidence="2" key="4">
    <citation type="submission" date="2019-03" db="UniProtKB">
        <authorList>
            <consortium name="EnsemblPlants"/>
        </authorList>
    </citation>
    <scope>IDENTIFICATION</scope>
</reference>
<reference evidence="3" key="1">
    <citation type="journal article" date="2014" name="Science">
        <title>Ancient hybridizations among the ancestral genomes of bread wheat.</title>
        <authorList>
            <consortium name="International Wheat Genome Sequencing Consortium,"/>
            <person name="Marcussen T."/>
            <person name="Sandve S.R."/>
            <person name="Heier L."/>
            <person name="Spannagl M."/>
            <person name="Pfeifer M."/>
            <person name="Jakobsen K.S."/>
            <person name="Wulff B.B."/>
            <person name="Steuernagel B."/>
            <person name="Mayer K.F."/>
            <person name="Olsen O.A."/>
        </authorList>
    </citation>
    <scope>NUCLEOTIDE SEQUENCE [LARGE SCALE GENOMIC DNA]</scope>
    <source>
        <strain evidence="3">cv. AL8/78</strain>
    </source>
</reference>
<proteinExistence type="predicted"/>
<reference evidence="3" key="2">
    <citation type="journal article" date="2017" name="Nat. Plants">
        <title>The Aegilops tauschii genome reveals multiple impacts of transposons.</title>
        <authorList>
            <person name="Zhao G."/>
            <person name="Zou C."/>
            <person name="Li K."/>
            <person name="Wang K."/>
            <person name="Li T."/>
            <person name="Gao L."/>
            <person name="Zhang X."/>
            <person name="Wang H."/>
            <person name="Yang Z."/>
            <person name="Liu X."/>
            <person name="Jiang W."/>
            <person name="Mao L."/>
            <person name="Kong X."/>
            <person name="Jiao Y."/>
            <person name="Jia J."/>
        </authorList>
    </citation>
    <scope>NUCLEOTIDE SEQUENCE [LARGE SCALE GENOMIC DNA]</scope>
    <source>
        <strain evidence="3">cv. AL8/78</strain>
    </source>
</reference>
<dbReference type="PROSITE" id="PS50228">
    <property type="entry name" value="SUEL_LECTIN"/>
    <property type="match status" value="1"/>
</dbReference>
<protein>
    <recommendedName>
        <fullName evidence="1">SUEL-type lectin domain-containing protein</fullName>
    </recommendedName>
</protein>
<dbReference type="InterPro" id="IPR043159">
    <property type="entry name" value="Lectin_gal-bd_sf"/>
</dbReference>
<dbReference type="Gramene" id="AET3Gv20516900.24">
    <property type="protein sequence ID" value="AET3Gv20516900.24"/>
    <property type="gene ID" value="AET3Gv20516900"/>
</dbReference>
<dbReference type="GO" id="GO:0030246">
    <property type="term" value="F:carbohydrate binding"/>
    <property type="evidence" value="ECO:0007669"/>
    <property type="project" value="InterPro"/>
</dbReference>
<evidence type="ECO:0000313" key="3">
    <source>
        <dbReference type="Proteomes" id="UP000015105"/>
    </source>
</evidence>
<evidence type="ECO:0000313" key="2">
    <source>
        <dbReference type="EnsemblPlants" id="AET3Gv20516900.24"/>
    </source>
</evidence>
<name>A0A453EYX5_AEGTS</name>